<protein>
    <submittedName>
        <fullName evidence="1">Uncharacterized protein</fullName>
    </submittedName>
</protein>
<name>A0A4S3KEQ4_9GAMM</name>
<evidence type="ECO:0000313" key="1">
    <source>
        <dbReference type="EMBL" id="THD07035.1"/>
    </source>
</evidence>
<gene>
    <name evidence="1" type="ORF">B1991_10295</name>
</gene>
<sequence>MTAFAKRGVRWDAAAAVIASLVGLLALVVAGYTAYIQRQQASAQVWPYLMMASSDMSTEYMWLNKGVGPAQVESVEVFVGGKLQKDWRAVFRSLQLENLGYGQSTLNGNVLSAGEKVAWLIFDKRDDFLAFRSAAKRAKFGVRLCYCSTLGDCWINDSTNGDWNDRHAMAKCPVVAESSQFGD</sequence>
<dbReference type="AlphaFoldDB" id="A0A4S3KEQ4"/>
<dbReference type="EMBL" id="MWIO01000029">
    <property type="protein sequence ID" value="THD07035.1"/>
    <property type="molecule type" value="Genomic_DNA"/>
</dbReference>
<accession>A0A4S3KEQ4</accession>
<keyword evidence="2" id="KW-1185">Reference proteome</keyword>
<organism evidence="1 2">
    <name type="scientific">Rhodanobacter lindaniclasticus</name>
    <dbReference type="NCBI Taxonomy" id="75310"/>
    <lineage>
        <taxon>Bacteria</taxon>
        <taxon>Pseudomonadati</taxon>
        <taxon>Pseudomonadota</taxon>
        <taxon>Gammaproteobacteria</taxon>
        <taxon>Lysobacterales</taxon>
        <taxon>Rhodanobacteraceae</taxon>
        <taxon>Rhodanobacter</taxon>
    </lineage>
</organism>
<dbReference type="Proteomes" id="UP000306317">
    <property type="component" value="Unassembled WGS sequence"/>
</dbReference>
<proteinExistence type="predicted"/>
<reference evidence="1 2" key="1">
    <citation type="submission" date="2017-02" db="EMBL/GenBank/DDBJ databases">
        <title>Whole genome sequencing of Rhodanobacter lindaniclasticus DSM 17932.</title>
        <authorList>
            <person name="Kumar S."/>
            <person name="Patil P."/>
            <person name="Patil P.B."/>
        </authorList>
    </citation>
    <scope>NUCLEOTIDE SEQUENCE [LARGE SCALE GENOMIC DNA]</scope>
    <source>
        <strain evidence="1 2">DSM 17932</strain>
    </source>
</reference>
<comment type="caution">
    <text evidence="1">The sequence shown here is derived from an EMBL/GenBank/DDBJ whole genome shotgun (WGS) entry which is preliminary data.</text>
</comment>
<evidence type="ECO:0000313" key="2">
    <source>
        <dbReference type="Proteomes" id="UP000306317"/>
    </source>
</evidence>